<dbReference type="InterPro" id="IPR011051">
    <property type="entry name" value="RmlC_Cupin_sf"/>
</dbReference>
<dbReference type="RefSeq" id="WP_155439025.1">
    <property type="nucleotide sequence ID" value="NZ_WNLA01000005.1"/>
</dbReference>
<dbReference type="InterPro" id="IPR027565">
    <property type="entry name" value="Cupin_WbuC"/>
</dbReference>
<dbReference type="Pfam" id="PF19480">
    <property type="entry name" value="DUF6016"/>
    <property type="match status" value="1"/>
</dbReference>
<accession>A0A6L6PYY2</accession>
<dbReference type="EMBL" id="WNLA01000005">
    <property type="protein sequence ID" value="MTW02645.1"/>
    <property type="molecule type" value="Genomic_DNA"/>
</dbReference>
<protein>
    <submittedName>
        <fullName evidence="2">Cupin fold metalloprotein, WbuC family</fullName>
    </submittedName>
</protein>
<sequence>MQLIKQSNEVYVAPGPVAAIGAAEIALLKEAVDASPRGRVRINLHADGSAPLHEMFIAIKPGSYIRPHKHPAKSESFHLVHGAVDVVVFDDAGNVTQVVKLGQPDGGDGRRAFYYRMSEPLFHTLIIRSDVLIVHETTNGPFDRSATIFAGFAPEENAPAAEIASWQAALVDRVQEQA</sequence>
<keyword evidence="3" id="KW-1185">Reference proteome</keyword>
<gene>
    <name evidence="2" type="ORF">GM668_11180</name>
</gene>
<dbReference type="InterPro" id="IPR046058">
    <property type="entry name" value="WbuC_cupin"/>
</dbReference>
<evidence type="ECO:0000313" key="2">
    <source>
        <dbReference type="EMBL" id="MTW02645.1"/>
    </source>
</evidence>
<dbReference type="Proteomes" id="UP000484015">
    <property type="component" value="Unassembled WGS sequence"/>
</dbReference>
<comment type="caution">
    <text evidence="2">The sequence shown here is derived from an EMBL/GenBank/DDBJ whole genome shotgun (WGS) entry which is preliminary data.</text>
</comment>
<evidence type="ECO:0000313" key="3">
    <source>
        <dbReference type="Proteomes" id="UP000484015"/>
    </source>
</evidence>
<dbReference type="NCBIfam" id="TIGR04366">
    <property type="entry name" value="cupin_WbuC"/>
    <property type="match status" value="1"/>
</dbReference>
<name>A0A6L6PYY2_9BURK</name>
<dbReference type="SUPFAM" id="SSF51182">
    <property type="entry name" value="RmlC-like cupins"/>
    <property type="match status" value="1"/>
</dbReference>
<proteinExistence type="predicted"/>
<organism evidence="2 3">
    <name type="scientific">Pseudoduganella ginsengisoli</name>
    <dbReference type="NCBI Taxonomy" id="1462440"/>
    <lineage>
        <taxon>Bacteria</taxon>
        <taxon>Pseudomonadati</taxon>
        <taxon>Pseudomonadota</taxon>
        <taxon>Betaproteobacteria</taxon>
        <taxon>Burkholderiales</taxon>
        <taxon>Oxalobacteraceae</taxon>
        <taxon>Telluria group</taxon>
        <taxon>Pseudoduganella</taxon>
    </lineage>
</organism>
<dbReference type="AlphaFoldDB" id="A0A6L6PYY2"/>
<reference evidence="2 3" key="1">
    <citation type="submission" date="2019-11" db="EMBL/GenBank/DDBJ databases">
        <title>Type strains purchased from KCTC, JCM and DSMZ.</title>
        <authorList>
            <person name="Lu H."/>
        </authorList>
    </citation>
    <scope>NUCLEOTIDE SEQUENCE [LARGE SCALE GENOMIC DNA]</scope>
    <source>
        <strain evidence="2 3">KCTC 42409</strain>
    </source>
</reference>
<evidence type="ECO:0000259" key="1">
    <source>
        <dbReference type="Pfam" id="PF19480"/>
    </source>
</evidence>
<feature type="domain" description="Cupin fold metalloprotein WbuC cupin" evidence="1">
    <location>
        <begin position="26"/>
        <end position="101"/>
    </location>
</feature>
<dbReference type="OrthoDB" id="981227at2"/>